<protein>
    <recommendedName>
        <fullName evidence="3">histidine kinase</fullName>
        <ecNumber evidence="3">2.7.13.3</ecNumber>
    </recommendedName>
</protein>
<dbReference type="Gene3D" id="3.30.450.20">
    <property type="entry name" value="PAS domain"/>
    <property type="match status" value="2"/>
</dbReference>
<dbReference type="InterPro" id="IPR050640">
    <property type="entry name" value="Bact_2-comp_sensor_kinase"/>
</dbReference>
<evidence type="ECO:0000256" key="13">
    <source>
        <dbReference type="ARBA" id="ARBA00023136"/>
    </source>
</evidence>
<feature type="transmembrane region" description="Helical" evidence="15">
    <location>
        <begin position="28"/>
        <end position="54"/>
    </location>
</feature>
<dbReference type="GO" id="GO:0005886">
    <property type="term" value="C:plasma membrane"/>
    <property type="evidence" value="ECO:0007669"/>
    <property type="project" value="UniProtKB-SubCell"/>
</dbReference>
<evidence type="ECO:0000256" key="1">
    <source>
        <dbReference type="ARBA" id="ARBA00000085"/>
    </source>
</evidence>
<keyword evidence="8" id="KW-0547">Nucleotide-binding</keyword>
<feature type="compositionally biased region" description="Basic residues" evidence="14">
    <location>
        <begin position="8"/>
        <end position="18"/>
    </location>
</feature>
<dbReference type="InterPro" id="IPR003594">
    <property type="entry name" value="HATPase_dom"/>
</dbReference>
<evidence type="ECO:0000256" key="12">
    <source>
        <dbReference type="ARBA" id="ARBA00023012"/>
    </source>
</evidence>
<dbReference type="InterPro" id="IPR036890">
    <property type="entry name" value="HATPase_C_sf"/>
</dbReference>
<keyword evidence="12" id="KW-0902">Two-component regulatory system</keyword>
<dbReference type="InterPro" id="IPR010559">
    <property type="entry name" value="Sig_transdc_His_kin_internal"/>
</dbReference>
<dbReference type="CDD" id="cd06225">
    <property type="entry name" value="HAMP"/>
    <property type="match status" value="1"/>
</dbReference>
<keyword evidence="5" id="KW-0597">Phosphoprotein</keyword>
<keyword evidence="19" id="KW-1185">Reference proteome</keyword>
<dbReference type="Pfam" id="PF00672">
    <property type="entry name" value="HAMP"/>
    <property type="match status" value="1"/>
</dbReference>
<dbReference type="EMBL" id="JAAKGU010000001">
    <property type="protein sequence ID" value="NGM81415.1"/>
    <property type="molecule type" value="Genomic_DNA"/>
</dbReference>
<keyword evidence="9" id="KW-0418">Kinase</keyword>
<dbReference type="GO" id="GO:0000155">
    <property type="term" value="F:phosphorelay sensor kinase activity"/>
    <property type="evidence" value="ECO:0007669"/>
    <property type="project" value="InterPro"/>
</dbReference>
<sequence>MPKERTRLFPHHPQRRGRPGGTFTSKLLSIQVILTVTLTSIAVLVTVIVSFALYNRFAKTAEENASLNMQQIIEQVNYNLGLYVNGMRNIYMKAERQIGQNAAIDSPMLQESLSTLLESREDLVSFAVFTPEGRLVLDVPFAPMRRNTRMGEQSWFTAPGKTGEISFSQPHVQNLFKQRYTWVVSMSKMIAYTDHGTRKKGILLVDFNFRTIDELSKQVKLGKRGYAYILDSLGNIVYHPQQQLIYAGLKYENVEPVLEYAYRSYLDESTGEKRFITVRTVDQTGWKIVGVAYYDEIVTTKRDLNQFMMLFLPLSILCVIVVSVLLSARIARPISKLERTVQQVVEGDLNTSIYVRGPYEVEQLSKRFNLMLQRIRKLMDQIIYEQETKRKGELEVLQSQINPHFLYNTLNSVIRLAERGKNEEVVTMIQSLSRFFRISLSKGKNIITLREELDHIRHYLVIQSFRFRNKFRYEIKAQPEVLNCSTVKLILQPIVENALYHGIEMMPDEGLIEISAGLRSGLVVITVRDNGLGMSGDMLKNILKGGAKSRGGSGVGVRNVHERIRLYYGREYGLSFESEIEEGTTVTITFPARDAGEDGETAMEEAKSQ</sequence>
<reference evidence="18 19" key="1">
    <citation type="submission" date="2020-02" db="EMBL/GenBank/DDBJ databases">
        <authorList>
            <person name="Gao J."/>
            <person name="Sun J."/>
        </authorList>
    </citation>
    <scope>NUCLEOTIDE SEQUENCE [LARGE SCALE GENOMIC DNA]</scope>
    <source>
        <strain evidence="18 19">7124</strain>
    </source>
</reference>
<dbReference type="Pfam" id="PF02518">
    <property type="entry name" value="HATPase_c"/>
    <property type="match status" value="1"/>
</dbReference>
<dbReference type="Proteomes" id="UP000480151">
    <property type="component" value="Unassembled WGS sequence"/>
</dbReference>
<gene>
    <name evidence="18" type="ORF">G5B47_03210</name>
</gene>
<dbReference type="CDD" id="cd12912">
    <property type="entry name" value="PDC2_MCP_like"/>
    <property type="match status" value="1"/>
</dbReference>
<dbReference type="Gene3D" id="3.30.565.10">
    <property type="entry name" value="Histidine kinase-like ATPase, C-terminal domain"/>
    <property type="match status" value="1"/>
</dbReference>
<dbReference type="PRINTS" id="PR00344">
    <property type="entry name" value="BCTRLSENSOR"/>
</dbReference>
<feature type="region of interest" description="Disordered" evidence="14">
    <location>
        <begin position="1"/>
        <end position="20"/>
    </location>
</feature>
<evidence type="ECO:0000256" key="3">
    <source>
        <dbReference type="ARBA" id="ARBA00012438"/>
    </source>
</evidence>
<dbReference type="SMART" id="SM00304">
    <property type="entry name" value="HAMP"/>
    <property type="match status" value="1"/>
</dbReference>
<feature type="domain" description="Histidine kinase" evidence="16">
    <location>
        <begin position="491"/>
        <end position="594"/>
    </location>
</feature>
<keyword evidence="4" id="KW-1003">Cell membrane</keyword>
<evidence type="ECO:0000256" key="10">
    <source>
        <dbReference type="ARBA" id="ARBA00022840"/>
    </source>
</evidence>
<comment type="subcellular location">
    <subcellularLocation>
        <location evidence="2">Cell membrane</location>
        <topology evidence="2">Multi-pass membrane protein</topology>
    </subcellularLocation>
</comment>
<keyword evidence="13 15" id="KW-0472">Membrane</keyword>
<dbReference type="PROSITE" id="PS50109">
    <property type="entry name" value="HIS_KIN"/>
    <property type="match status" value="1"/>
</dbReference>
<dbReference type="SUPFAM" id="SSF55874">
    <property type="entry name" value="ATPase domain of HSP90 chaperone/DNA topoisomerase II/histidine kinase"/>
    <property type="match status" value="1"/>
</dbReference>
<name>A0A6M1PGM9_9BACL</name>
<dbReference type="InterPro" id="IPR004358">
    <property type="entry name" value="Sig_transdc_His_kin-like_C"/>
</dbReference>
<organism evidence="18 19">
    <name type="scientific">Paenibacillus apii</name>
    <dbReference type="NCBI Taxonomy" id="1850370"/>
    <lineage>
        <taxon>Bacteria</taxon>
        <taxon>Bacillati</taxon>
        <taxon>Bacillota</taxon>
        <taxon>Bacilli</taxon>
        <taxon>Bacillales</taxon>
        <taxon>Paenibacillaceae</taxon>
        <taxon>Paenibacillus</taxon>
    </lineage>
</organism>
<dbReference type="PANTHER" id="PTHR34220">
    <property type="entry name" value="SENSOR HISTIDINE KINASE YPDA"/>
    <property type="match status" value="1"/>
</dbReference>
<dbReference type="InterPro" id="IPR003660">
    <property type="entry name" value="HAMP_dom"/>
</dbReference>
<dbReference type="SUPFAM" id="SSF158472">
    <property type="entry name" value="HAMP domain-like"/>
    <property type="match status" value="1"/>
</dbReference>
<dbReference type="AlphaFoldDB" id="A0A6M1PGM9"/>
<dbReference type="GO" id="GO:0005524">
    <property type="term" value="F:ATP binding"/>
    <property type="evidence" value="ECO:0007669"/>
    <property type="project" value="UniProtKB-KW"/>
</dbReference>
<dbReference type="RefSeq" id="WP_165094271.1">
    <property type="nucleotide sequence ID" value="NZ_JAAKGU010000001.1"/>
</dbReference>
<keyword evidence="6" id="KW-0808">Transferase</keyword>
<evidence type="ECO:0000313" key="18">
    <source>
        <dbReference type="EMBL" id="NGM81415.1"/>
    </source>
</evidence>
<evidence type="ECO:0000256" key="8">
    <source>
        <dbReference type="ARBA" id="ARBA00022741"/>
    </source>
</evidence>
<evidence type="ECO:0000259" key="17">
    <source>
        <dbReference type="PROSITE" id="PS50885"/>
    </source>
</evidence>
<dbReference type="CDD" id="cd18773">
    <property type="entry name" value="PDC1_HK_sensor"/>
    <property type="match status" value="1"/>
</dbReference>
<evidence type="ECO:0000256" key="7">
    <source>
        <dbReference type="ARBA" id="ARBA00022692"/>
    </source>
</evidence>
<accession>A0A6M1PGM9</accession>
<dbReference type="Pfam" id="PF06580">
    <property type="entry name" value="His_kinase"/>
    <property type="match status" value="1"/>
</dbReference>
<feature type="transmembrane region" description="Helical" evidence="15">
    <location>
        <begin position="307"/>
        <end position="328"/>
    </location>
</feature>
<evidence type="ECO:0000256" key="15">
    <source>
        <dbReference type="SAM" id="Phobius"/>
    </source>
</evidence>
<feature type="domain" description="HAMP" evidence="17">
    <location>
        <begin position="328"/>
        <end position="380"/>
    </location>
</feature>
<keyword evidence="11 15" id="KW-1133">Transmembrane helix</keyword>
<evidence type="ECO:0000256" key="6">
    <source>
        <dbReference type="ARBA" id="ARBA00022679"/>
    </source>
</evidence>
<evidence type="ECO:0000256" key="5">
    <source>
        <dbReference type="ARBA" id="ARBA00022553"/>
    </source>
</evidence>
<evidence type="ECO:0000256" key="4">
    <source>
        <dbReference type="ARBA" id="ARBA00022475"/>
    </source>
</evidence>
<evidence type="ECO:0000313" key="19">
    <source>
        <dbReference type="Proteomes" id="UP000480151"/>
    </source>
</evidence>
<comment type="caution">
    <text evidence="18">The sequence shown here is derived from an EMBL/GenBank/DDBJ whole genome shotgun (WGS) entry which is preliminary data.</text>
</comment>
<evidence type="ECO:0000256" key="11">
    <source>
        <dbReference type="ARBA" id="ARBA00022989"/>
    </source>
</evidence>
<dbReference type="PANTHER" id="PTHR34220:SF7">
    <property type="entry name" value="SENSOR HISTIDINE KINASE YPDA"/>
    <property type="match status" value="1"/>
</dbReference>
<evidence type="ECO:0000259" key="16">
    <source>
        <dbReference type="PROSITE" id="PS50109"/>
    </source>
</evidence>
<keyword evidence="7 15" id="KW-0812">Transmembrane</keyword>
<dbReference type="InterPro" id="IPR033479">
    <property type="entry name" value="dCache_1"/>
</dbReference>
<dbReference type="Gene3D" id="6.10.340.10">
    <property type="match status" value="1"/>
</dbReference>
<evidence type="ECO:0000256" key="9">
    <source>
        <dbReference type="ARBA" id="ARBA00022777"/>
    </source>
</evidence>
<dbReference type="EC" id="2.7.13.3" evidence="3"/>
<evidence type="ECO:0000256" key="14">
    <source>
        <dbReference type="SAM" id="MobiDB-lite"/>
    </source>
</evidence>
<keyword evidence="10" id="KW-0067">ATP-binding</keyword>
<dbReference type="PROSITE" id="PS50885">
    <property type="entry name" value="HAMP"/>
    <property type="match status" value="1"/>
</dbReference>
<dbReference type="SMART" id="SM00387">
    <property type="entry name" value="HATPase_c"/>
    <property type="match status" value="1"/>
</dbReference>
<evidence type="ECO:0000256" key="2">
    <source>
        <dbReference type="ARBA" id="ARBA00004651"/>
    </source>
</evidence>
<dbReference type="InterPro" id="IPR005467">
    <property type="entry name" value="His_kinase_dom"/>
</dbReference>
<proteinExistence type="predicted"/>
<dbReference type="Pfam" id="PF02743">
    <property type="entry name" value="dCache_1"/>
    <property type="match status" value="1"/>
</dbReference>
<comment type="catalytic activity">
    <reaction evidence="1">
        <text>ATP + protein L-histidine = ADP + protein N-phospho-L-histidine.</text>
        <dbReference type="EC" id="2.7.13.3"/>
    </reaction>
</comment>